<reference evidence="2 3" key="1">
    <citation type="journal article" date="2003" name="Genome Res.">
        <title>Comparative complete genome sequence analysis of the amino acid replacements responsible for the thermostability of Corynebacterium efficiens.</title>
        <authorList>
            <person name="Nishio Y."/>
            <person name="Nakamura Y."/>
            <person name="Kawarabayasi Y."/>
            <person name="Usuda Y."/>
            <person name="Kimura E."/>
            <person name="Sugimoto S."/>
            <person name="Matsui K."/>
            <person name="Yamagishi A."/>
            <person name="Kikuchi H."/>
            <person name="Ikeo K."/>
            <person name="Gojobori T."/>
        </authorList>
    </citation>
    <scope>NUCLEOTIDE SEQUENCE [LARGE SCALE GENOMIC DNA]</scope>
    <source>
        <strain evidence="3">DSM 44549 / YS-314 / AJ 12310 / JCM 11189 / NBRC 100395</strain>
    </source>
</reference>
<dbReference type="HOGENOM" id="CLU_2768797_0_0_11"/>
<evidence type="ECO:0000313" key="2">
    <source>
        <dbReference type="EMBL" id="BAC19150.1"/>
    </source>
</evidence>
<name>Q8FN08_COREF</name>
<keyword evidence="1" id="KW-0472">Membrane</keyword>
<dbReference type="EMBL" id="BA000035">
    <property type="protein sequence ID" value="BAC19150.1"/>
    <property type="molecule type" value="Genomic_DNA"/>
</dbReference>
<organism evidence="2 3">
    <name type="scientific">Corynebacterium efficiens (strain DSM 44549 / YS-314 / AJ 12310 / JCM 11189 / NBRC 100395)</name>
    <dbReference type="NCBI Taxonomy" id="196164"/>
    <lineage>
        <taxon>Bacteria</taxon>
        <taxon>Bacillati</taxon>
        <taxon>Actinomycetota</taxon>
        <taxon>Actinomycetes</taxon>
        <taxon>Mycobacteriales</taxon>
        <taxon>Corynebacteriaceae</taxon>
        <taxon>Corynebacterium</taxon>
    </lineage>
</organism>
<keyword evidence="3" id="KW-1185">Reference proteome</keyword>
<evidence type="ECO:0000256" key="1">
    <source>
        <dbReference type="SAM" id="Phobius"/>
    </source>
</evidence>
<protein>
    <submittedName>
        <fullName evidence="2">Uncharacterized protein</fullName>
    </submittedName>
</protein>
<keyword evidence="1" id="KW-0812">Transmembrane</keyword>
<dbReference type="Proteomes" id="UP000001409">
    <property type="component" value="Chromosome"/>
</dbReference>
<feature type="transmembrane region" description="Helical" evidence="1">
    <location>
        <begin position="41"/>
        <end position="61"/>
    </location>
</feature>
<dbReference type="KEGG" id="cef:CE2340"/>
<dbReference type="STRING" id="196164.gene:10742773"/>
<dbReference type="AlphaFoldDB" id="Q8FN08"/>
<sequence>MTWATELNLKAVSPRAGGPPSGARLDAHHHGVVRDFIACEVLGNIALVIGILPVVFCFPVISSPATADL</sequence>
<accession>Q8FN08</accession>
<keyword evidence="1" id="KW-1133">Transmembrane helix</keyword>
<proteinExistence type="predicted"/>
<evidence type="ECO:0000313" key="3">
    <source>
        <dbReference type="Proteomes" id="UP000001409"/>
    </source>
</evidence>